<sequence>MHSHLPKPRHDNILRAMTNPASPYLLDRLQARRAIPATRSRRSDSGPRLTGLDDDLFLDEARSSGNDTLATTPKNRHTPTNATASLGAREIEKRMDKLSKLNFDLKLELFHCRERMAKMQENCKLLASRAEDSNRLVEENATLLDLNDSLVKELEHRDEAVQEAVTIICDLEERLERAQISQQSRHDPPGNLVPPRRSSLSPCPVVSPHKSDTSACMRPSSASPPRRVPSFVGDKKSNARALRSVYLEPTPKLHAVKSFASLMSQREDVDKSVSEVDTLDSPRLSVLSKSSFPSIYDLHRNQDIVEGEANVSQLDAISRNAGNKHDSDSDINSWIQVQTPQPPVLYSGQGQFQQSQSDPDRNQYTSQTTELSHNKQKRTPSLKGSSFGGALLPPTPDSASTSVLQDSYMNGPSDLKVPPRMSANLANAAKHAALLHTPETPGVADMSKLHSRHYTDGPSWSNRHSASLSSTDEEDEYYEQSDSNTNARTGSAGSHGSYPNGGSIVKGTPSRFQVRRKISPARDMLYNGEGARQAPLQRPNTLERGTSQSQNNNNNNNNNNRGHRRMERSETTPNLAAIQTPPDSLQRNNSASRPSEMRPQRMERSETTPNLMTSMQVSHWPTPPSFQPGPPIKSQSNNGGGVRAAISQKTNKLLRRMSEHHTPSSDQSSRLGRLSPSKRPNTSTYGGSSGSDDSLAMQAANQAITTRNLVVAPGGSAEAKSPSRSLFSRAAGSLRR</sequence>
<feature type="compositionally biased region" description="Basic and acidic residues" evidence="3">
    <location>
        <begin position="595"/>
        <end position="606"/>
    </location>
</feature>
<proteinExistence type="predicted"/>
<keyword evidence="2" id="KW-0963">Cytoplasm</keyword>
<feature type="region of interest" description="Disordered" evidence="3">
    <location>
        <begin position="656"/>
        <end position="700"/>
    </location>
</feature>
<protein>
    <recommendedName>
        <fullName evidence="4">Centrosomin N-terminal motif 1 domain-containing protein</fullName>
    </recommendedName>
</protein>
<evidence type="ECO:0000256" key="3">
    <source>
        <dbReference type="SAM" id="MobiDB-lite"/>
    </source>
</evidence>
<organism evidence="5 6">
    <name type="scientific">Aureobasidium pullulans</name>
    <name type="common">Black yeast</name>
    <name type="synonym">Pullularia pullulans</name>
    <dbReference type="NCBI Taxonomy" id="5580"/>
    <lineage>
        <taxon>Eukaryota</taxon>
        <taxon>Fungi</taxon>
        <taxon>Dikarya</taxon>
        <taxon>Ascomycota</taxon>
        <taxon>Pezizomycotina</taxon>
        <taxon>Dothideomycetes</taxon>
        <taxon>Dothideomycetidae</taxon>
        <taxon>Dothideales</taxon>
        <taxon>Saccotheciaceae</taxon>
        <taxon>Aureobasidium</taxon>
    </lineage>
</organism>
<feature type="domain" description="Centrosomin N-terminal motif 1" evidence="4">
    <location>
        <begin position="89"/>
        <end position="164"/>
    </location>
</feature>
<feature type="compositionally biased region" description="Pro residues" evidence="3">
    <location>
        <begin position="621"/>
        <end position="631"/>
    </location>
</feature>
<comment type="caution">
    <text evidence="5">The sequence shown here is derived from an EMBL/GenBank/DDBJ whole genome shotgun (WGS) entry which is preliminary data.</text>
</comment>
<feature type="region of interest" description="Disordered" evidence="3">
    <location>
        <begin position="342"/>
        <end position="420"/>
    </location>
</feature>
<feature type="compositionally biased region" description="Low complexity" evidence="3">
    <location>
        <begin position="551"/>
        <end position="560"/>
    </location>
</feature>
<evidence type="ECO:0000313" key="6">
    <source>
        <dbReference type="Proteomes" id="UP000310121"/>
    </source>
</evidence>
<feature type="compositionally biased region" description="Polar residues" evidence="3">
    <location>
        <begin position="362"/>
        <end position="371"/>
    </location>
</feature>
<feature type="compositionally biased region" description="Low complexity" evidence="3">
    <location>
        <begin position="347"/>
        <end position="357"/>
    </location>
</feature>
<evidence type="ECO:0000313" key="5">
    <source>
        <dbReference type="EMBL" id="THZ40385.1"/>
    </source>
</evidence>
<dbReference type="AlphaFoldDB" id="A0A4S9UQG9"/>
<feature type="region of interest" description="Disordered" evidence="3">
    <location>
        <begin position="713"/>
        <end position="736"/>
    </location>
</feature>
<dbReference type="Pfam" id="PF07989">
    <property type="entry name" value="Cnn_1N"/>
    <property type="match status" value="1"/>
</dbReference>
<feature type="compositionally biased region" description="Polar residues" evidence="3">
    <location>
        <begin position="458"/>
        <end position="468"/>
    </location>
</feature>
<feature type="region of interest" description="Disordered" evidence="3">
    <location>
        <begin position="36"/>
        <end position="57"/>
    </location>
</feature>
<feature type="compositionally biased region" description="Polar residues" evidence="3">
    <location>
        <begin position="484"/>
        <end position="494"/>
    </location>
</feature>
<dbReference type="InterPro" id="IPR012943">
    <property type="entry name" value="Cnn_1N"/>
</dbReference>
<feature type="compositionally biased region" description="Polar residues" evidence="3">
    <location>
        <begin position="397"/>
        <end position="410"/>
    </location>
</feature>
<dbReference type="EMBL" id="QZBN01000567">
    <property type="protein sequence ID" value="THZ40385.1"/>
    <property type="molecule type" value="Genomic_DNA"/>
</dbReference>
<dbReference type="GO" id="GO:0005815">
    <property type="term" value="C:microtubule organizing center"/>
    <property type="evidence" value="ECO:0007669"/>
    <property type="project" value="InterPro"/>
</dbReference>
<comment type="subcellular location">
    <subcellularLocation>
        <location evidence="1">Cytoplasm</location>
    </subcellularLocation>
</comment>
<feature type="compositionally biased region" description="Polar residues" evidence="3">
    <location>
        <begin position="581"/>
        <end position="593"/>
    </location>
</feature>
<reference evidence="5 6" key="1">
    <citation type="submission" date="2018-10" db="EMBL/GenBank/DDBJ databases">
        <title>Fifty Aureobasidium pullulans genomes reveal a recombining polyextremotolerant generalist.</title>
        <authorList>
            <person name="Gostincar C."/>
            <person name="Turk M."/>
            <person name="Zajc J."/>
            <person name="Gunde-Cimerman N."/>
        </authorList>
    </citation>
    <scope>NUCLEOTIDE SEQUENCE [LARGE SCALE GENOMIC DNA]</scope>
    <source>
        <strain evidence="5 6">EXF-3844</strain>
    </source>
</reference>
<feature type="region of interest" description="Disordered" evidence="3">
    <location>
        <begin position="527"/>
        <end position="643"/>
    </location>
</feature>
<feature type="region of interest" description="Disordered" evidence="3">
    <location>
        <begin position="454"/>
        <end position="512"/>
    </location>
</feature>
<feature type="compositionally biased region" description="Low complexity" evidence="3">
    <location>
        <begin position="218"/>
        <end position="230"/>
    </location>
</feature>
<dbReference type="GO" id="GO:0005737">
    <property type="term" value="C:cytoplasm"/>
    <property type="evidence" value="ECO:0007669"/>
    <property type="project" value="UniProtKB-SubCell"/>
</dbReference>
<gene>
    <name evidence="5" type="ORF">D6C90_05848</name>
</gene>
<feature type="compositionally biased region" description="Polar residues" evidence="3">
    <location>
        <begin position="607"/>
        <end position="619"/>
    </location>
</feature>
<evidence type="ECO:0000256" key="1">
    <source>
        <dbReference type="ARBA" id="ARBA00004496"/>
    </source>
</evidence>
<feature type="region of interest" description="Disordered" evidence="3">
    <location>
        <begin position="179"/>
        <end position="234"/>
    </location>
</feature>
<dbReference type="Proteomes" id="UP000310121">
    <property type="component" value="Unassembled WGS sequence"/>
</dbReference>
<evidence type="ECO:0000256" key="2">
    <source>
        <dbReference type="ARBA" id="ARBA00022490"/>
    </source>
</evidence>
<evidence type="ECO:0000259" key="4">
    <source>
        <dbReference type="Pfam" id="PF07989"/>
    </source>
</evidence>
<name>A0A4S9UQG9_AURPU</name>
<feature type="compositionally biased region" description="Polar residues" evidence="3">
    <location>
        <begin position="538"/>
        <end position="550"/>
    </location>
</feature>
<accession>A0A4S9UQG9</accession>